<dbReference type="Pfam" id="PF26211">
    <property type="entry name" value="Phage_phiTE_072"/>
    <property type="match status" value="1"/>
</dbReference>
<dbReference type="RefSeq" id="WP_008617722.1">
    <property type="nucleotide sequence ID" value="NZ_AONQ01000028.1"/>
</dbReference>
<dbReference type="EMBL" id="AONQ01000028">
    <property type="protein sequence ID" value="EME69734.1"/>
    <property type="molecule type" value="Genomic_DNA"/>
</dbReference>
<evidence type="ECO:0000313" key="1">
    <source>
        <dbReference type="EMBL" id="EME69734.1"/>
    </source>
</evidence>
<gene>
    <name evidence="1" type="ORF">H261_11889</name>
</gene>
<proteinExistence type="predicted"/>
<accession>M3AB50</accession>
<dbReference type="Proteomes" id="UP000011744">
    <property type="component" value="Unassembled WGS sequence"/>
</dbReference>
<evidence type="ECO:0000313" key="2">
    <source>
        <dbReference type="Proteomes" id="UP000011744"/>
    </source>
</evidence>
<dbReference type="PATRIC" id="fig|1244869.3.peg.2396"/>
<dbReference type="InterPro" id="IPR058701">
    <property type="entry name" value="PhiTE_072-like"/>
</dbReference>
<keyword evidence="2" id="KW-1185">Reference proteome</keyword>
<comment type="caution">
    <text evidence="1">The sequence shown here is derived from an EMBL/GenBank/DDBJ whole genome shotgun (WGS) entry which is preliminary data.</text>
</comment>
<dbReference type="eggNOG" id="ENOG50345B2">
    <property type="taxonomic scope" value="Bacteria"/>
</dbReference>
<reference evidence="1 2" key="1">
    <citation type="journal article" date="2014" name="Genome Announc.">
        <title>Draft Genome Sequence of Magnetospirillum sp. Strain SO-1, a Freshwater Magnetotactic Bacterium Isolated from the Ol'khovka River, Russia.</title>
        <authorList>
            <person name="Grouzdev D.S."/>
            <person name="Dziuba M.V."/>
            <person name="Sukhacheva M.S."/>
            <person name="Mardanov A.V."/>
            <person name="Beletskiy A.V."/>
            <person name="Kuznetsov B.B."/>
            <person name="Skryabin K.G."/>
        </authorList>
    </citation>
    <scope>NUCLEOTIDE SEQUENCE [LARGE SCALE GENOMIC DNA]</scope>
    <source>
        <strain evidence="1 2">SO-1</strain>
    </source>
</reference>
<dbReference type="OrthoDB" id="8479425at2"/>
<organism evidence="1 2">
    <name type="scientific">Paramagnetospirillum caucaseum</name>
    <dbReference type="NCBI Taxonomy" id="1244869"/>
    <lineage>
        <taxon>Bacteria</taxon>
        <taxon>Pseudomonadati</taxon>
        <taxon>Pseudomonadota</taxon>
        <taxon>Alphaproteobacteria</taxon>
        <taxon>Rhodospirillales</taxon>
        <taxon>Magnetospirillaceae</taxon>
        <taxon>Paramagnetospirillum</taxon>
    </lineage>
</organism>
<name>M3AB50_9PROT</name>
<dbReference type="AlphaFoldDB" id="M3AB50"/>
<sequence length="181" mass="21142">MTVISTAEIFRVRAGHEWALIALDDVTGMIAIESSYGSFNYIWPRQHRSQPLGEFVTTCDFDYFMGKTRGQRAREYDEDSTRRAIKDAILLARRDQCSTKAQARDAWDELENIEEGLPRDLLAHEIYTSSAILECIGHDDWWHVIQERYTPECKWFWKTIWPAFTVAYWCRDGLESPLLAI</sequence>
<dbReference type="STRING" id="1244869.H261_11889"/>
<protein>
    <submittedName>
        <fullName evidence="1">Uncharacterized protein</fullName>
    </submittedName>
</protein>